<accession>A0A841TRJ0</accession>
<evidence type="ECO:0000313" key="3">
    <source>
        <dbReference type="EMBL" id="MBB6690329.1"/>
    </source>
</evidence>
<keyword evidence="1 3" id="KW-0378">Hydrolase</keyword>
<evidence type="ECO:0000256" key="1">
    <source>
        <dbReference type="ARBA" id="ARBA00022801"/>
    </source>
</evidence>
<protein>
    <submittedName>
        <fullName evidence="3">Alpha/beta hydrolase</fullName>
    </submittedName>
</protein>
<proteinExistence type="predicted"/>
<feature type="domain" description="AB hydrolase-1" evidence="2">
    <location>
        <begin position="35"/>
        <end position="169"/>
    </location>
</feature>
<dbReference type="GO" id="GO:0016787">
    <property type="term" value="F:hydrolase activity"/>
    <property type="evidence" value="ECO:0007669"/>
    <property type="project" value="UniProtKB-KW"/>
</dbReference>
<comment type="caution">
    <text evidence="3">The sequence shown here is derived from an EMBL/GenBank/DDBJ whole genome shotgun (WGS) entry which is preliminary data.</text>
</comment>
<dbReference type="PANTHER" id="PTHR43798">
    <property type="entry name" value="MONOACYLGLYCEROL LIPASE"/>
    <property type="match status" value="1"/>
</dbReference>
<dbReference type="PRINTS" id="PR00111">
    <property type="entry name" value="ABHYDROLASE"/>
</dbReference>
<name>A0A841TRJ0_9BACL</name>
<dbReference type="InterPro" id="IPR050266">
    <property type="entry name" value="AB_hydrolase_sf"/>
</dbReference>
<dbReference type="AlphaFoldDB" id="A0A841TRJ0"/>
<organism evidence="3 4">
    <name type="scientific">Cohnella xylanilytica</name>
    <dbReference type="NCBI Taxonomy" id="557555"/>
    <lineage>
        <taxon>Bacteria</taxon>
        <taxon>Bacillati</taxon>
        <taxon>Bacillota</taxon>
        <taxon>Bacilli</taxon>
        <taxon>Bacillales</taxon>
        <taxon>Paenibacillaceae</taxon>
        <taxon>Cohnella</taxon>
    </lineage>
</organism>
<evidence type="ECO:0000313" key="4">
    <source>
        <dbReference type="Proteomes" id="UP000553776"/>
    </source>
</evidence>
<dbReference type="Pfam" id="PF00561">
    <property type="entry name" value="Abhydrolase_1"/>
    <property type="match status" value="1"/>
</dbReference>
<evidence type="ECO:0000259" key="2">
    <source>
        <dbReference type="Pfam" id="PF00561"/>
    </source>
</evidence>
<gene>
    <name evidence="3" type="ORF">H7B90_02845</name>
</gene>
<dbReference type="Proteomes" id="UP000553776">
    <property type="component" value="Unassembled WGS sequence"/>
</dbReference>
<dbReference type="Gene3D" id="3.40.50.1820">
    <property type="entry name" value="alpha/beta hydrolase"/>
    <property type="match status" value="1"/>
</dbReference>
<dbReference type="InterPro" id="IPR029058">
    <property type="entry name" value="AB_hydrolase_fold"/>
</dbReference>
<reference evidence="3 4" key="1">
    <citation type="submission" date="2020-08" db="EMBL/GenBank/DDBJ databases">
        <title>Cohnella phylogeny.</title>
        <authorList>
            <person name="Dunlap C."/>
        </authorList>
    </citation>
    <scope>NUCLEOTIDE SEQUENCE [LARGE SCALE GENOMIC DNA]</scope>
    <source>
        <strain evidence="3 4">DSM 25239</strain>
    </source>
</reference>
<dbReference type="InterPro" id="IPR000073">
    <property type="entry name" value="AB_hydrolase_1"/>
</dbReference>
<sequence>MRPSADDPRETRELFLTGPKLRLRLLARGNPQGRPVLFLHGITENAAAFEPMLRALPDDLYALALDLRGRGGSDKPAEGYGALDYAEDLLAVWNVFSGHADKPALVGHSMGGRAACAFAALYPDLAAGVVLIDPPLSGPGRAPFPLPLSRFLEPKRALAAGDLEAFRSYYGGEGFDYDRKARELAECSEEAIVLSYEAMNRDPFHAYYRMLRIPALLISAGLSPLISEDDEEELRGLNRQVRIARMDGVGHEIHKLAPERLTGELLGFLSSLS</sequence>
<dbReference type="RefSeq" id="WP_185134363.1">
    <property type="nucleotide sequence ID" value="NZ_BORM01000002.1"/>
</dbReference>
<dbReference type="GO" id="GO:0016020">
    <property type="term" value="C:membrane"/>
    <property type="evidence" value="ECO:0007669"/>
    <property type="project" value="TreeGrafter"/>
</dbReference>
<dbReference type="SUPFAM" id="SSF53474">
    <property type="entry name" value="alpha/beta-Hydrolases"/>
    <property type="match status" value="1"/>
</dbReference>
<keyword evidence="4" id="KW-1185">Reference proteome</keyword>
<dbReference type="PANTHER" id="PTHR43798:SF31">
    <property type="entry name" value="AB HYDROLASE SUPERFAMILY PROTEIN YCLE"/>
    <property type="match status" value="1"/>
</dbReference>
<dbReference type="EMBL" id="JACJVR010000007">
    <property type="protein sequence ID" value="MBB6690329.1"/>
    <property type="molecule type" value="Genomic_DNA"/>
</dbReference>